<organism evidence="1 2">
    <name type="scientific">Parasedimentitalea psychrophila</name>
    <dbReference type="NCBI Taxonomy" id="2997337"/>
    <lineage>
        <taxon>Bacteria</taxon>
        <taxon>Pseudomonadati</taxon>
        <taxon>Pseudomonadota</taxon>
        <taxon>Alphaproteobacteria</taxon>
        <taxon>Rhodobacterales</taxon>
        <taxon>Paracoccaceae</taxon>
        <taxon>Parasedimentitalea</taxon>
    </lineage>
</organism>
<reference evidence="1 2" key="1">
    <citation type="submission" date="2023-06" db="EMBL/GenBank/DDBJ databases">
        <title>Parasedimentitalea psychrophila sp. nov., a psychrophilic bacterium isolated from deep-sea sediment.</title>
        <authorList>
            <person name="Li A."/>
        </authorList>
    </citation>
    <scope>NUCLEOTIDE SEQUENCE [LARGE SCALE GENOMIC DNA]</scope>
    <source>
        <strain evidence="1 2">QS115</strain>
    </source>
</reference>
<evidence type="ECO:0008006" key="3">
    <source>
        <dbReference type="Google" id="ProtNLM"/>
    </source>
</evidence>
<proteinExistence type="predicted"/>
<sequence length="98" mass="11032">MQSLRSFDGPVWRILPQTFVDTPAKPARAPDGRFHHSGQIAAYVSLRAEGASVAMQRYLGDRVARKLVPMWLKSDRVVDERDNKAASVIWQDIRANAL</sequence>
<dbReference type="Proteomes" id="UP001238334">
    <property type="component" value="Chromosome"/>
</dbReference>
<accession>A0A9Y2P0B8</accession>
<dbReference type="AlphaFoldDB" id="A0A9Y2P0B8"/>
<keyword evidence="2" id="KW-1185">Reference proteome</keyword>
<evidence type="ECO:0000313" key="1">
    <source>
        <dbReference type="EMBL" id="WIY24451.1"/>
    </source>
</evidence>
<evidence type="ECO:0000313" key="2">
    <source>
        <dbReference type="Proteomes" id="UP001238334"/>
    </source>
</evidence>
<protein>
    <recommendedName>
        <fullName evidence="3">RES domain-containing protein</fullName>
    </recommendedName>
</protein>
<gene>
    <name evidence="1" type="ORF">QPJ95_18095</name>
</gene>
<dbReference type="RefSeq" id="WP_270920698.1">
    <property type="nucleotide sequence ID" value="NZ_CP127247.1"/>
</dbReference>
<name>A0A9Y2P0B8_9RHOB</name>
<dbReference type="KEGG" id="ppso:QPJ95_18095"/>
<dbReference type="EMBL" id="CP127247">
    <property type="protein sequence ID" value="WIY24451.1"/>
    <property type="molecule type" value="Genomic_DNA"/>
</dbReference>